<protein>
    <submittedName>
        <fullName evidence="1">ATP-binding protein</fullName>
    </submittedName>
</protein>
<dbReference type="EMBL" id="NTFS01000128">
    <property type="protein sequence ID" value="PAX53835.1"/>
    <property type="molecule type" value="Genomic_DNA"/>
</dbReference>
<dbReference type="Pfam" id="PF19788">
    <property type="entry name" value="DUF6272"/>
    <property type="match status" value="1"/>
</dbReference>
<dbReference type="InterPro" id="IPR046239">
    <property type="entry name" value="DUF6272"/>
</dbReference>
<sequence>MTQIFGEFIEKHSTREKLTLEILPDSISVEEFWRNNDLSANFIADFLTTFVTKNDQEETNLQRQSEIKSSMSYIANELLENSVKYCHQASQLPITIKLYIDRQKIRFFVTNCISQLRAANLQGIIYQISHTNPEELYISHLEKNSGDEYSFKSGIGFLSMINDYSANLAWKFEAIADKPQVMSITTMVELSV</sequence>
<dbReference type="InterPro" id="IPR058084">
    <property type="entry name" value="Slr1658-like"/>
</dbReference>
<dbReference type="Proteomes" id="UP000218238">
    <property type="component" value="Unassembled WGS sequence"/>
</dbReference>
<gene>
    <name evidence="1" type="ORF">CK510_13245</name>
</gene>
<keyword evidence="2" id="KW-1185">Reference proteome</keyword>
<accession>A0A2A2TIE6</accession>
<dbReference type="AlphaFoldDB" id="A0A2A2TIE6"/>
<organism evidence="1 2">
    <name type="scientific">Brunnivagina elsteri CCALA 953</name>
    <dbReference type="NCBI Taxonomy" id="987040"/>
    <lineage>
        <taxon>Bacteria</taxon>
        <taxon>Bacillati</taxon>
        <taxon>Cyanobacteriota</taxon>
        <taxon>Cyanophyceae</taxon>
        <taxon>Nostocales</taxon>
        <taxon>Calotrichaceae</taxon>
        <taxon>Brunnivagina</taxon>
    </lineage>
</organism>
<keyword evidence="1" id="KW-0067">ATP-binding</keyword>
<reference evidence="1 2" key="1">
    <citation type="submission" date="2017-08" db="EMBL/GenBank/DDBJ databases">
        <title>Draft genome sequence of filamentous cyanobacterium Calothrix elsteri CCALA 953.</title>
        <authorList>
            <person name="Gagunashvili A.N."/>
            <person name="Elster J."/>
            <person name="Andresson O.S."/>
        </authorList>
    </citation>
    <scope>NUCLEOTIDE SEQUENCE [LARGE SCALE GENOMIC DNA]</scope>
    <source>
        <strain evidence="1 2">CCALA 953</strain>
    </source>
</reference>
<dbReference type="RefSeq" id="WP_095722153.1">
    <property type="nucleotide sequence ID" value="NZ_NTFS01000128.1"/>
</dbReference>
<keyword evidence="1" id="KW-0547">Nucleotide-binding</keyword>
<evidence type="ECO:0000313" key="2">
    <source>
        <dbReference type="Proteomes" id="UP000218238"/>
    </source>
</evidence>
<name>A0A2A2TIE6_9CYAN</name>
<dbReference type="OrthoDB" id="5488639at2"/>
<comment type="caution">
    <text evidence="1">The sequence shown here is derived from an EMBL/GenBank/DDBJ whole genome shotgun (WGS) entry which is preliminary data.</text>
</comment>
<proteinExistence type="predicted"/>
<dbReference type="NCBIfam" id="NF047703">
    <property type="entry name" value="slr1658_superfam"/>
    <property type="match status" value="1"/>
</dbReference>
<dbReference type="GO" id="GO:0005524">
    <property type="term" value="F:ATP binding"/>
    <property type="evidence" value="ECO:0007669"/>
    <property type="project" value="UniProtKB-KW"/>
</dbReference>
<evidence type="ECO:0000313" key="1">
    <source>
        <dbReference type="EMBL" id="PAX53835.1"/>
    </source>
</evidence>